<reference evidence="2" key="2">
    <citation type="journal article" date="2015" name="Fish Shellfish Immunol.">
        <title>Early steps in the European eel (Anguilla anguilla)-Vibrio vulnificus interaction in the gills: Role of the RtxA13 toxin.</title>
        <authorList>
            <person name="Callol A."/>
            <person name="Pajuelo D."/>
            <person name="Ebbesson L."/>
            <person name="Teles M."/>
            <person name="MacKenzie S."/>
            <person name="Amaro C."/>
        </authorList>
    </citation>
    <scope>NUCLEOTIDE SEQUENCE</scope>
</reference>
<evidence type="ECO:0000313" key="2">
    <source>
        <dbReference type="EMBL" id="JAI04208.1"/>
    </source>
</evidence>
<protein>
    <submittedName>
        <fullName evidence="2">Uncharacterized protein</fullName>
    </submittedName>
</protein>
<reference evidence="2" key="1">
    <citation type="submission" date="2014-11" db="EMBL/GenBank/DDBJ databases">
        <authorList>
            <person name="Amaro Gonzalez C."/>
        </authorList>
    </citation>
    <scope>NUCLEOTIDE SEQUENCE</scope>
</reference>
<feature type="region of interest" description="Disordered" evidence="1">
    <location>
        <begin position="1"/>
        <end position="24"/>
    </location>
</feature>
<proteinExistence type="predicted"/>
<name>A0A0E9XN88_ANGAN</name>
<accession>A0A0E9XN88</accession>
<dbReference type="AlphaFoldDB" id="A0A0E9XN88"/>
<evidence type="ECO:0000256" key="1">
    <source>
        <dbReference type="SAM" id="MobiDB-lite"/>
    </source>
</evidence>
<dbReference type="EMBL" id="GBXM01004370">
    <property type="protein sequence ID" value="JAI04208.1"/>
    <property type="molecule type" value="Transcribed_RNA"/>
</dbReference>
<sequence length="51" mass="5854">MKFEQDQVKTSYMAGPNTRDPADQWCNFLTRPTNGITSSLTQSLSHRHSRL</sequence>
<organism evidence="2">
    <name type="scientific">Anguilla anguilla</name>
    <name type="common">European freshwater eel</name>
    <name type="synonym">Muraena anguilla</name>
    <dbReference type="NCBI Taxonomy" id="7936"/>
    <lineage>
        <taxon>Eukaryota</taxon>
        <taxon>Metazoa</taxon>
        <taxon>Chordata</taxon>
        <taxon>Craniata</taxon>
        <taxon>Vertebrata</taxon>
        <taxon>Euteleostomi</taxon>
        <taxon>Actinopterygii</taxon>
        <taxon>Neopterygii</taxon>
        <taxon>Teleostei</taxon>
        <taxon>Anguilliformes</taxon>
        <taxon>Anguillidae</taxon>
        <taxon>Anguilla</taxon>
    </lineage>
</organism>